<dbReference type="AlphaFoldDB" id="A0A8X6NCV6"/>
<feature type="region of interest" description="Disordered" evidence="1">
    <location>
        <begin position="1"/>
        <end position="25"/>
    </location>
</feature>
<sequence>MSVATGPSACPRCPGGAGPPIRPRCAPRPTWDRALVAWRGSPASPAWRIDENRLPESDQGWSAKGRRKRDLQQVDARVLSFSLFRWKSELSSKEGFTESLSSSCSV</sequence>
<gene>
    <name evidence="2" type="ORF">NPIL_179341</name>
</gene>
<name>A0A8X6NCV6_NEPPI</name>
<comment type="caution">
    <text evidence="2">The sequence shown here is derived from an EMBL/GenBank/DDBJ whole genome shotgun (WGS) entry which is preliminary data.</text>
</comment>
<organism evidence="2 3">
    <name type="scientific">Nephila pilipes</name>
    <name type="common">Giant wood spider</name>
    <name type="synonym">Nephila maculata</name>
    <dbReference type="NCBI Taxonomy" id="299642"/>
    <lineage>
        <taxon>Eukaryota</taxon>
        <taxon>Metazoa</taxon>
        <taxon>Ecdysozoa</taxon>
        <taxon>Arthropoda</taxon>
        <taxon>Chelicerata</taxon>
        <taxon>Arachnida</taxon>
        <taxon>Araneae</taxon>
        <taxon>Araneomorphae</taxon>
        <taxon>Entelegynae</taxon>
        <taxon>Araneoidea</taxon>
        <taxon>Nephilidae</taxon>
        <taxon>Nephila</taxon>
    </lineage>
</organism>
<keyword evidence="3" id="KW-1185">Reference proteome</keyword>
<dbReference type="Proteomes" id="UP000887013">
    <property type="component" value="Unassembled WGS sequence"/>
</dbReference>
<evidence type="ECO:0000313" key="3">
    <source>
        <dbReference type="Proteomes" id="UP000887013"/>
    </source>
</evidence>
<feature type="compositionally biased region" description="Low complexity" evidence="1">
    <location>
        <begin position="1"/>
        <end position="14"/>
    </location>
</feature>
<evidence type="ECO:0000313" key="2">
    <source>
        <dbReference type="EMBL" id="GFT07302.1"/>
    </source>
</evidence>
<protein>
    <submittedName>
        <fullName evidence="2">Uncharacterized protein</fullName>
    </submittedName>
</protein>
<dbReference type="EMBL" id="BMAW01056700">
    <property type="protein sequence ID" value="GFT07302.1"/>
    <property type="molecule type" value="Genomic_DNA"/>
</dbReference>
<reference evidence="2" key="1">
    <citation type="submission" date="2020-08" db="EMBL/GenBank/DDBJ databases">
        <title>Multicomponent nature underlies the extraordinary mechanical properties of spider dragline silk.</title>
        <authorList>
            <person name="Kono N."/>
            <person name="Nakamura H."/>
            <person name="Mori M."/>
            <person name="Yoshida Y."/>
            <person name="Ohtoshi R."/>
            <person name="Malay A.D."/>
            <person name="Moran D.A.P."/>
            <person name="Tomita M."/>
            <person name="Numata K."/>
            <person name="Arakawa K."/>
        </authorList>
    </citation>
    <scope>NUCLEOTIDE SEQUENCE</scope>
</reference>
<proteinExistence type="predicted"/>
<evidence type="ECO:0000256" key="1">
    <source>
        <dbReference type="SAM" id="MobiDB-lite"/>
    </source>
</evidence>
<accession>A0A8X6NCV6</accession>